<dbReference type="AlphaFoldDB" id="A0A0S2KBL7"/>
<dbReference type="InterPro" id="IPR013216">
    <property type="entry name" value="Methyltransf_11"/>
</dbReference>
<evidence type="ECO:0000313" key="2">
    <source>
        <dbReference type="EMBL" id="ALO45709.1"/>
    </source>
</evidence>
<sequence length="588" mass="64677">MPRMEIPSQKLPFPLDVYAALLRQTTGCVPFLSYGWLDENDGDDSSALIKAQKRAAGALLKVIDFPAPAAVLEVGCGPGSLCAMLGEAGYRVTAIDNSPAAVTMATETVSQNKQAAVTVVLADFNEYWRQVPAASFDVMVFHCSARYFNPITLMAAAATLLKPGAQLLLLDEFINNPDDIRQPQILAKGQHLLALAERSGFTLTRDEEYSTEVSRFKALALDLLEKNTGELSRQTAYGVETLSTLNQTFAQDLQRCLTGFCSHRLLAWTAPAEARPLLVLAADLPAEMFAEVFERSFNVAFDKALWHWKYGQDRGASVAVIKNNSVVGHYGGSARQILYFGTPELAVQICDVMVLPGERGMFSRKGLFFKMAAAMLEQYAGYCGAHLLGIGFPNLKAMHVAERLGLYEKTDELIQLQISEPDFVRASHVTPEPDVSQAIHTLAPTLWNRMAVGLTDAIVGLRTLDYLNYRYLERPGQNYLCFRIDDADDQCQALALAREHGGEYLVMDLIGEIGMLADAFEALSAYGLQQGLSFKLWITAGQAVHFETERTSRAQLGIEIPCNCWSRGPEAKMLAGAWWLTAGDMDFL</sequence>
<organism evidence="2 3">
    <name type="scientific">Pseudohongiella spirulinae</name>
    <dbReference type="NCBI Taxonomy" id="1249552"/>
    <lineage>
        <taxon>Bacteria</taxon>
        <taxon>Pseudomonadati</taxon>
        <taxon>Pseudomonadota</taxon>
        <taxon>Gammaproteobacteria</taxon>
        <taxon>Pseudomonadales</taxon>
        <taxon>Pseudohongiellaceae</taxon>
        <taxon>Pseudohongiella</taxon>
    </lineage>
</organism>
<dbReference type="InterPro" id="IPR029063">
    <property type="entry name" value="SAM-dependent_MTases_sf"/>
</dbReference>
<evidence type="ECO:0000313" key="3">
    <source>
        <dbReference type="Proteomes" id="UP000065641"/>
    </source>
</evidence>
<accession>A0A0S2KBL7</accession>
<dbReference type="Pfam" id="PF08241">
    <property type="entry name" value="Methyltransf_11"/>
    <property type="match status" value="1"/>
</dbReference>
<dbReference type="KEGG" id="pspi:PS2015_1044"/>
<reference evidence="2" key="1">
    <citation type="submission" date="2015-11" db="EMBL/GenBank/DDBJ databases">
        <authorList>
            <person name="Zhang Y."/>
            <person name="Guo Z."/>
        </authorList>
    </citation>
    <scope>NUCLEOTIDE SEQUENCE [LARGE SCALE GENOMIC DNA]</scope>
    <source>
        <strain evidence="2">KCTC 32221</strain>
    </source>
</reference>
<dbReference type="Gene3D" id="3.40.50.150">
    <property type="entry name" value="Vaccinia Virus protein VP39"/>
    <property type="match status" value="1"/>
</dbReference>
<dbReference type="PANTHER" id="PTHR43861">
    <property type="entry name" value="TRANS-ACONITATE 2-METHYLTRANSFERASE-RELATED"/>
    <property type="match status" value="1"/>
</dbReference>
<dbReference type="CDD" id="cd02440">
    <property type="entry name" value="AdoMet_MTases"/>
    <property type="match status" value="1"/>
</dbReference>
<dbReference type="InterPro" id="IPR016181">
    <property type="entry name" value="Acyl_CoA_acyltransferase"/>
</dbReference>
<dbReference type="Pfam" id="PF13527">
    <property type="entry name" value="Acetyltransf_9"/>
    <property type="match status" value="1"/>
</dbReference>
<gene>
    <name evidence="2" type="ORF">PS2015_1044</name>
</gene>
<dbReference type="EMBL" id="CP013189">
    <property type="protein sequence ID" value="ALO45709.1"/>
    <property type="molecule type" value="Genomic_DNA"/>
</dbReference>
<keyword evidence="3" id="KW-1185">Reference proteome</keyword>
<dbReference type="GO" id="GO:0008757">
    <property type="term" value="F:S-adenosylmethionine-dependent methyltransferase activity"/>
    <property type="evidence" value="ECO:0007669"/>
    <property type="project" value="InterPro"/>
</dbReference>
<protein>
    <recommendedName>
        <fullName evidence="1">Methyltransferase type 11 domain-containing protein</fullName>
    </recommendedName>
</protein>
<evidence type="ECO:0000259" key="1">
    <source>
        <dbReference type="Pfam" id="PF08241"/>
    </source>
</evidence>
<dbReference type="SUPFAM" id="SSF53335">
    <property type="entry name" value="S-adenosyl-L-methionine-dependent methyltransferases"/>
    <property type="match status" value="1"/>
</dbReference>
<proteinExistence type="predicted"/>
<name>A0A0S2KBL7_9GAMM</name>
<dbReference type="OrthoDB" id="8542820at2"/>
<dbReference type="Proteomes" id="UP000065641">
    <property type="component" value="Chromosome"/>
</dbReference>
<dbReference type="SUPFAM" id="SSF55729">
    <property type="entry name" value="Acyl-CoA N-acyltransferases (Nat)"/>
    <property type="match status" value="1"/>
</dbReference>
<feature type="domain" description="Methyltransferase type 11" evidence="1">
    <location>
        <begin position="72"/>
        <end position="168"/>
    </location>
</feature>
<dbReference type="STRING" id="1249552.PS2015_1044"/>